<reference evidence="2 3" key="1">
    <citation type="submission" date="2018-06" db="EMBL/GenBank/DDBJ databases">
        <title>Genomic Encyclopedia of Type Strains, Phase III (KMG-III): the genomes of soil and plant-associated and newly described type strains.</title>
        <authorList>
            <person name="Whitman W."/>
        </authorList>
    </citation>
    <scope>NUCLEOTIDE SEQUENCE [LARGE SCALE GENOMIC DNA]</scope>
    <source>
        <strain evidence="2 3">CECT 7646</strain>
    </source>
</reference>
<dbReference type="SUPFAM" id="SSF47413">
    <property type="entry name" value="lambda repressor-like DNA-binding domains"/>
    <property type="match status" value="1"/>
</dbReference>
<name>A0A318SX82_9BURK</name>
<proteinExistence type="predicted"/>
<dbReference type="GO" id="GO:0003677">
    <property type="term" value="F:DNA binding"/>
    <property type="evidence" value="ECO:0007669"/>
    <property type="project" value="InterPro"/>
</dbReference>
<sequence>MEASNHAALRRAVAICGSQRALAKLLGITPVAVGQWLRPDTASGRDVPPKQCVRIETITDRRVTRRDLRPDDWAEIWPELADSTPNLPQPSASQRQPATESIAEEVSHV</sequence>
<evidence type="ECO:0000313" key="2">
    <source>
        <dbReference type="EMBL" id="PYE79477.1"/>
    </source>
</evidence>
<protein>
    <submittedName>
        <fullName evidence="2">YdaS antitoxin of YdaST toxin-antitoxin system</fullName>
    </submittedName>
</protein>
<keyword evidence="3" id="KW-1185">Reference proteome</keyword>
<dbReference type="InterPro" id="IPR010982">
    <property type="entry name" value="Lambda_DNA-bd_dom_sf"/>
</dbReference>
<gene>
    <name evidence="2" type="ORF">DFQ15_102210</name>
</gene>
<dbReference type="AlphaFoldDB" id="A0A318SX82"/>
<accession>A0A318SX82</accession>
<dbReference type="OrthoDB" id="6446140at2"/>
<evidence type="ECO:0000313" key="3">
    <source>
        <dbReference type="Proteomes" id="UP000247540"/>
    </source>
</evidence>
<comment type="caution">
    <text evidence="2">The sequence shown here is derived from an EMBL/GenBank/DDBJ whole genome shotgun (WGS) entry which is preliminary data.</text>
</comment>
<evidence type="ECO:0000256" key="1">
    <source>
        <dbReference type="SAM" id="MobiDB-lite"/>
    </source>
</evidence>
<dbReference type="Pfam" id="PF15943">
    <property type="entry name" value="YdaS_toxin"/>
    <property type="match status" value="1"/>
</dbReference>
<feature type="compositionally biased region" description="Polar residues" evidence="1">
    <location>
        <begin position="83"/>
        <end position="99"/>
    </location>
</feature>
<dbReference type="Gene3D" id="1.10.260.40">
    <property type="entry name" value="lambda repressor-like DNA-binding domains"/>
    <property type="match status" value="1"/>
</dbReference>
<feature type="region of interest" description="Disordered" evidence="1">
    <location>
        <begin position="77"/>
        <end position="109"/>
    </location>
</feature>
<dbReference type="Proteomes" id="UP000247540">
    <property type="component" value="Unassembled WGS sequence"/>
</dbReference>
<dbReference type="RefSeq" id="WP_110464439.1">
    <property type="nucleotide sequence ID" value="NZ_JAMOFZ010000001.1"/>
</dbReference>
<dbReference type="EMBL" id="QJTC01000002">
    <property type="protein sequence ID" value="PYE79477.1"/>
    <property type="molecule type" value="Genomic_DNA"/>
</dbReference>
<organism evidence="2 3">
    <name type="scientific">Xylophilus ampelinus</name>
    <dbReference type="NCBI Taxonomy" id="54067"/>
    <lineage>
        <taxon>Bacteria</taxon>
        <taxon>Pseudomonadati</taxon>
        <taxon>Pseudomonadota</taxon>
        <taxon>Betaproteobacteria</taxon>
        <taxon>Burkholderiales</taxon>
        <taxon>Xylophilus</taxon>
    </lineage>
</organism>
<dbReference type="InterPro" id="IPR031856">
    <property type="entry name" value="YdaS_toxin-like"/>
</dbReference>